<organism evidence="14 15">
    <name type="scientific">Sulfitobacter undariae</name>
    <dbReference type="NCBI Taxonomy" id="1563671"/>
    <lineage>
        <taxon>Bacteria</taxon>
        <taxon>Pseudomonadati</taxon>
        <taxon>Pseudomonadota</taxon>
        <taxon>Alphaproteobacteria</taxon>
        <taxon>Rhodobacterales</taxon>
        <taxon>Roseobacteraceae</taxon>
        <taxon>Sulfitobacter</taxon>
    </lineage>
</organism>
<keyword evidence="5 12" id="KW-0349">Heme</keyword>
<dbReference type="CDD" id="cd03499">
    <property type="entry name" value="SQR_TypeC_SdhC"/>
    <property type="match status" value="1"/>
</dbReference>
<evidence type="ECO:0000256" key="7">
    <source>
        <dbReference type="ARBA" id="ARBA00022723"/>
    </source>
</evidence>
<keyword evidence="15" id="KW-1185">Reference proteome</keyword>
<comment type="function">
    <text evidence="1">Membrane-anchoring subunit of succinate dehydrogenase (SDH).</text>
</comment>
<comment type="similarity">
    <text evidence="3">Belongs to the cytochrome b560 family.</text>
</comment>
<dbReference type="RefSeq" id="WP_184566588.1">
    <property type="nucleotide sequence ID" value="NZ_JACIEI010000010.1"/>
</dbReference>
<dbReference type="Pfam" id="PF01127">
    <property type="entry name" value="Sdh_cyt"/>
    <property type="match status" value="1"/>
</dbReference>
<evidence type="ECO:0000256" key="9">
    <source>
        <dbReference type="ARBA" id="ARBA00023004"/>
    </source>
</evidence>
<dbReference type="InterPro" id="IPR000701">
    <property type="entry name" value="SuccDH_FuR_B_TM-su"/>
</dbReference>
<keyword evidence="6 13" id="KW-0812">Transmembrane</keyword>
<dbReference type="EMBL" id="JACIEI010000010">
    <property type="protein sequence ID" value="MBB3995034.1"/>
    <property type="molecule type" value="Genomic_DNA"/>
</dbReference>
<feature type="binding site" description="axial binding residue" evidence="12">
    <location>
        <position position="84"/>
    </location>
    <ligand>
        <name>heme</name>
        <dbReference type="ChEBI" id="CHEBI:30413"/>
        <note>ligand shared with second transmembrane subunit</note>
    </ligand>
    <ligandPart>
        <name>Fe</name>
        <dbReference type="ChEBI" id="CHEBI:18248"/>
    </ligandPart>
</feature>
<protein>
    <recommendedName>
        <fullName evidence="4">Succinate dehydrogenase cytochrome b556 subunit</fullName>
    </recommendedName>
</protein>
<evidence type="ECO:0000256" key="1">
    <source>
        <dbReference type="ARBA" id="ARBA00004050"/>
    </source>
</evidence>
<comment type="caution">
    <text evidence="14">The sequence shown here is derived from an EMBL/GenBank/DDBJ whole genome shotgun (WGS) entry which is preliminary data.</text>
</comment>
<evidence type="ECO:0000256" key="4">
    <source>
        <dbReference type="ARBA" id="ARBA00020076"/>
    </source>
</evidence>
<dbReference type="PIRSF" id="PIRSF000178">
    <property type="entry name" value="SDH_cyt_b560"/>
    <property type="match status" value="1"/>
</dbReference>
<reference evidence="14 15" key="1">
    <citation type="submission" date="2020-08" db="EMBL/GenBank/DDBJ databases">
        <title>Genomic Encyclopedia of Type Strains, Phase IV (KMG-IV): sequencing the most valuable type-strain genomes for metagenomic binning, comparative biology and taxonomic classification.</title>
        <authorList>
            <person name="Goeker M."/>
        </authorList>
    </citation>
    <scope>NUCLEOTIDE SEQUENCE [LARGE SCALE GENOMIC DNA]</scope>
    <source>
        <strain evidence="14 15">DSM 102234</strain>
    </source>
</reference>
<keyword evidence="7 12" id="KW-0479">Metal-binding</keyword>
<dbReference type="SUPFAM" id="SSF81343">
    <property type="entry name" value="Fumarate reductase respiratory complex transmembrane subunits"/>
    <property type="match status" value="1"/>
</dbReference>
<dbReference type="GO" id="GO:0009055">
    <property type="term" value="F:electron transfer activity"/>
    <property type="evidence" value="ECO:0007669"/>
    <property type="project" value="InterPro"/>
</dbReference>
<dbReference type="InterPro" id="IPR034804">
    <property type="entry name" value="SQR/QFR_C/D"/>
</dbReference>
<dbReference type="NCBIfam" id="TIGR02970">
    <property type="entry name" value="succ_dehyd_cytB"/>
    <property type="match status" value="1"/>
</dbReference>
<gene>
    <name evidence="14" type="ORF">GGR95_002684</name>
</gene>
<feature type="transmembrane region" description="Helical" evidence="13">
    <location>
        <begin position="108"/>
        <end position="126"/>
    </location>
</feature>
<dbReference type="PANTHER" id="PTHR10978">
    <property type="entry name" value="SUCCINATE DEHYDROGENASE CYTOCHROME B560 SUBUNIT"/>
    <property type="match status" value="1"/>
</dbReference>
<accession>A0A7W6E6D8</accession>
<dbReference type="Proteomes" id="UP000530268">
    <property type="component" value="Unassembled WGS sequence"/>
</dbReference>
<evidence type="ECO:0000256" key="11">
    <source>
        <dbReference type="ARBA" id="ARBA00025912"/>
    </source>
</evidence>
<dbReference type="InterPro" id="IPR018495">
    <property type="entry name" value="Succ_DH_cyt_bsu_CS"/>
</dbReference>
<comment type="subcellular location">
    <subcellularLocation>
        <location evidence="2">Membrane</location>
        <topology evidence="2">Multi-pass membrane protein</topology>
    </subcellularLocation>
</comment>
<evidence type="ECO:0000256" key="3">
    <source>
        <dbReference type="ARBA" id="ARBA00007244"/>
    </source>
</evidence>
<dbReference type="GO" id="GO:0016020">
    <property type="term" value="C:membrane"/>
    <property type="evidence" value="ECO:0007669"/>
    <property type="project" value="UniProtKB-SubCell"/>
</dbReference>
<evidence type="ECO:0000256" key="10">
    <source>
        <dbReference type="ARBA" id="ARBA00023136"/>
    </source>
</evidence>
<evidence type="ECO:0000256" key="5">
    <source>
        <dbReference type="ARBA" id="ARBA00022617"/>
    </source>
</evidence>
<evidence type="ECO:0000313" key="14">
    <source>
        <dbReference type="EMBL" id="MBB3995034.1"/>
    </source>
</evidence>
<comment type="subunit">
    <text evidence="11">Part of an enzyme complex containing four subunits: a flavoprotein, an iron-sulfur protein, plus two membrane-anchoring proteins, SdhC and SdhD. The complex can form homotrimers.</text>
</comment>
<dbReference type="GO" id="GO:0046872">
    <property type="term" value="F:metal ion binding"/>
    <property type="evidence" value="ECO:0007669"/>
    <property type="project" value="UniProtKB-KW"/>
</dbReference>
<dbReference type="AlphaFoldDB" id="A0A7W6E6D8"/>
<dbReference type="Gene3D" id="1.20.1300.10">
    <property type="entry name" value="Fumarate reductase/succinate dehydrogenase, transmembrane subunit"/>
    <property type="match status" value="1"/>
</dbReference>
<dbReference type="PROSITE" id="PS01001">
    <property type="entry name" value="SDH_CYT_2"/>
    <property type="match status" value="1"/>
</dbReference>
<name>A0A7W6E6D8_9RHOB</name>
<dbReference type="InterPro" id="IPR014314">
    <property type="entry name" value="Succ_DH_cytb556"/>
</dbReference>
<sequence>MADVNRGNRPLSPHLSIYRPQLTSITSILTRITGNAMLISSLLIVWWFLAAASGPAYFAIVNGFLTSWFGDLIMFFSVLGLWYHSLAGIRHLIWDNAKMMDIPTAEKLGWACIGGSVLLTLITVIVV</sequence>
<keyword evidence="8 13" id="KW-1133">Transmembrane helix</keyword>
<evidence type="ECO:0000256" key="2">
    <source>
        <dbReference type="ARBA" id="ARBA00004141"/>
    </source>
</evidence>
<evidence type="ECO:0000256" key="12">
    <source>
        <dbReference type="PIRSR" id="PIRSR000178-1"/>
    </source>
</evidence>
<dbReference type="PANTHER" id="PTHR10978:SF5">
    <property type="entry name" value="SUCCINATE DEHYDROGENASE CYTOCHROME B560 SUBUNIT, MITOCHONDRIAL"/>
    <property type="match status" value="1"/>
</dbReference>
<feature type="transmembrane region" description="Helical" evidence="13">
    <location>
        <begin position="28"/>
        <end position="50"/>
    </location>
</feature>
<comment type="cofactor">
    <cofactor evidence="12">
        <name>heme</name>
        <dbReference type="ChEBI" id="CHEBI:30413"/>
    </cofactor>
    <text evidence="12">The heme is bound between the two transmembrane subunits.</text>
</comment>
<proteinExistence type="inferred from homology"/>
<dbReference type="GO" id="GO:0006099">
    <property type="term" value="P:tricarboxylic acid cycle"/>
    <property type="evidence" value="ECO:0007669"/>
    <property type="project" value="InterPro"/>
</dbReference>
<feature type="transmembrane region" description="Helical" evidence="13">
    <location>
        <begin position="56"/>
        <end position="83"/>
    </location>
</feature>
<evidence type="ECO:0000256" key="8">
    <source>
        <dbReference type="ARBA" id="ARBA00022989"/>
    </source>
</evidence>
<keyword evidence="9 12" id="KW-0408">Iron</keyword>
<evidence type="ECO:0000256" key="13">
    <source>
        <dbReference type="SAM" id="Phobius"/>
    </source>
</evidence>
<evidence type="ECO:0000256" key="6">
    <source>
        <dbReference type="ARBA" id="ARBA00022692"/>
    </source>
</evidence>
<evidence type="ECO:0000313" key="15">
    <source>
        <dbReference type="Proteomes" id="UP000530268"/>
    </source>
</evidence>
<keyword evidence="10 13" id="KW-0472">Membrane</keyword>